<dbReference type="Pfam" id="PF02470">
    <property type="entry name" value="MlaD"/>
    <property type="match status" value="1"/>
</dbReference>
<feature type="domain" description="Mce/MlaD" evidence="2">
    <location>
        <begin position="49"/>
        <end position="122"/>
    </location>
</feature>
<organism evidence="4 5">
    <name type="scientific">Gordonia pseudamarae</name>
    <dbReference type="NCBI Taxonomy" id="2831662"/>
    <lineage>
        <taxon>Bacteria</taxon>
        <taxon>Bacillati</taxon>
        <taxon>Actinomycetota</taxon>
        <taxon>Actinomycetes</taxon>
        <taxon>Mycobacteriales</taxon>
        <taxon>Gordoniaceae</taxon>
        <taxon>Gordonia</taxon>
    </lineage>
</organism>
<proteinExistence type="predicted"/>
<feature type="compositionally biased region" description="Polar residues" evidence="1">
    <location>
        <begin position="378"/>
        <end position="387"/>
    </location>
</feature>
<feature type="compositionally biased region" description="Polar residues" evidence="1">
    <location>
        <begin position="399"/>
        <end position="417"/>
    </location>
</feature>
<dbReference type="NCBIfam" id="TIGR00996">
    <property type="entry name" value="Mtu_fam_mce"/>
    <property type="match status" value="1"/>
</dbReference>
<evidence type="ECO:0000259" key="2">
    <source>
        <dbReference type="Pfam" id="PF02470"/>
    </source>
</evidence>
<dbReference type="Proteomes" id="UP001059836">
    <property type="component" value="Chromosome"/>
</dbReference>
<feature type="region of interest" description="Disordered" evidence="1">
    <location>
        <begin position="373"/>
        <end position="417"/>
    </location>
</feature>
<gene>
    <name evidence="4" type="ORF">GII31_19315</name>
</gene>
<sequence length="417" mass="43372">MSRSHRFSRNATGVTALNFGKRKTLIYLTLAVLLVAATAAATFTGGGDRTVTAYFLSAAGLYLGDPVMVLGVPIGTVTKIDPQPDGARLTLTLTSDQPVPADAGAAIIAPTLVSGRYVQLAPAYTGGPKMTSGATIALADTATPVEYDELKEQLVALSRDLGPASGAEGRAQQGSLGRFLHASSNTLEGNGKLLRESLNQLSRAASTLDKSSPDLFTTVENLSTITRALSTSDDQISAFSRQLAQLSGVLNDNRTELDTFLNSIDAAFGEVKTFIDNNRSALKDAVGKANTTTQVLVDRVDTLASILHSGPNALSNFYNIYDPAGNSLTGNVAIPDFPDPRSLICALLTTVDAPQSDCVKVTRQLATNLAAADKKSAITKNDGQTGSKPAGSKPAGPKSTATPTSTAKNVPSESGER</sequence>
<keyword evidence="5" id="KW-1185">Reference proteome</keyword>
<evidence type="ECO:0000259" key="3">
    <source>
        <dbReference type="Pfam" id="PF11887"/>
    </source>
</evidence>
<name>A0ABX6INK5_9ACTN</name>
<protein>
    <submittedName>
        <fullName evidence="4">MCE family protein</fullName>
    </submittedName>
</protein>
<dbReference type="RefSeq" id="WP_213245001.1">
    <property type="nucleotide sequence ID" value="NZ_CP045806.1"/>
</dbReference>
<accession>A0ABX6INK5</accession>
<evidence type="ECO:0000313" key="4">
    <source>
        <dbReference type="EMBL" id="QHN36733.1"/>
    </source>
</evidence>
<dbReference type="InterPro" id="IPR003399">
    <property type="entry name" value="Mce/MlaD"/>
</dbReference>
<dbReference type="EMBL" id="CP045809">
    <property type="protein sequence ID" value="QHN36733.1"/>
    <property type="molecule type" value="Genomic_DNA"/>
</dbReference>
<dbReference type="PANTHER" id="PTHR33371">
    <property type="entry name" value="INTERMEMBRANE PHOSPHOLIPID TRANSPORT SYSTEM BINDING PROTEIN MLAD-RELATED"/>
    <property type="match status" value="1"/>
</dbReference>
<reference evidence="4" key="1">
    <citation type="journal article" date="2021" name="Nat. Microbiol.">
        <title>Cocultivation of an ultrasmall environmental parasitic bacterium with lytic ability against bacteria associated with wastewater foams.</title>
        <authorList>
            <person name="Batinovic S."/>
            <person name="Rose J.J.A."/>
            <person name="Ratcliffe J."/>
            <person name="Seviour R.J."/>
            <person name="Petrovski S."/>
        </authorList>
    </citation>
    <scope>NUCLEOTIDE SEQUENCE</scope>
    <source>
        <strain evidence="4">CON9</strain>
    </source>
</reference>
<dbReference type="InterPro" id="IPR024516">
    <property type="entry name" value="Mce_C"/>
</dbReference>
<dbReference type="InterPro" id="IPR005693">
    <property type="entry name" value="Mce"/>
</dbReference>
<dbReference type="PANTHER" id="PTHR33371:SF4">
    <property type="entry name" value="INTERMEMBRANE PHOSPHOLIPID TRANSPORT SYSTEM BINDING PROTEIN MLAD"/>
    <property type="match status" value="1"/>
</dbReference>
<evidence type="ECO:0000256" key="1">
    <source>
        <dbReference type="SAM" id="MobiDB-lite"/>
    </source>
</evidence>
<dbReference type="InterPro" id="IPR052336">
    <property type="entry name" value="MlaD_Phospholipid_Transporter"/>
</dbReference>
<evidence type="ECO:0000313" key="5">
    <source>
        <dbReference type="Proteomes" id="UP001059836"/>
    </source>
</evidence>
<feature type="domain" description="Mammalian cell entry C-terminal" evidence="3">
    <location>
        <begin position="129"/>
        <end position="313"/>
    </location>
</feature>
<dbReference type="Pfam" id="PF11887">
    <property type="entry name" value="Mce4_CUP1"/>
    <property type="match status" value="1"/>
</dbReference>